<dbReference type="KEGG" id="mhi:Mhar_0836"/>
<dbReference type="CDD" id="cd00118">
    <property type="entry name" value="LysM"/>
    <property type="match status" value="2"/>
</dbReference>
<dbReference type="HOGENOM" id="CLU_000161_0_0_2"/>
<gene>
    <name evidence="2" type="ordered locus">Mhar_0836</name>
</gene>
<evidence type="ECO:0000313" key="2">
    <source>
        <dbReference type="EMBL" id="AET64208.1"/>
    </source>
</evidence>
<organism evidence="2 3">
    <name type="scientific">Methanothrix harundinacea (strain 6Ac)</name>
    <name type="common">Methanosaeta harundinacea</name>
    <dbReference type="NCBI Taxonomy" id="1110509"/>
    <lineage>
        <taxon>Archaea</taxon>
        <taxon>Methanobacteriati</taxon>
        <taxon>Methanobacteriota</taxon>
        <taxon>Stenosarchaea group</taxon>
        <taxon>Methanomicrobia</taxon>
        <taxon>Methanotrichales</taxon>
        <taxon>Methanotrichaceae</taxon>
        <taxon>Methanothrix</taxon>
    </lineage>
</organism>
<dbReference type="Proteomes" id="UP000005877">
    <property type="component" value="Chromosome"/>
</dbReference>
<name>G7WLA5_METH6</name>
<dbReference type="InterPro" id="IPR018392">
    <property type="entry name" value="LysM"/>
</dbReference>
<feature type="domain" description="LysM" evidence="1">
    <location>
        <begin position="1467"/>
        <end position="1501"/>
    </location>
</feature>
<protein>
    <submittedName>
        <fullName evidence="2">Peptidoglycan-binding lysin domain protein</fullName>
    </submittedName>
</protein>
<sequence length="3371" mass="368973">MTLNDLASLLRGKTEVDLNEDLLKKANLKPPDGFDQLLRRSFKLDQGAYLKVVLPDEIPSPVNDTFVLTAKASVLHIINIRLTTTFCSYKDLVDVAFFAEGEDLRFETNFPYLKEYIDFVRKSLSYSFSFSTYEDFYKFGISPDPKRPISPKDLLSLIPLRDWSEMLPGELQSYFNELSFKEFLVAIQSGDDPVVNYTDFTIGTREGGAVWKPFDWFEMDSFDIRCIIPTPKAKSRTMIFLGAEFVLFPEIFEGKFIAQITSDLAIMANFKSDGPSEGVSFNKIVKYITNDAIIIPEDVASFVFTDFYISIDVKNRSYSLGASANASLKLIETRISLNEVKFQIDASLPKDLPPRYTGSIVGTFSIEEFRIFVSAEYGGAEEGWTFIGRTFPGVVIPLATIFKNLMKEIPGLEDFEKFFPAPESLDVNKLSLTARPAHAQNKGSYIFDCGVGLKGVRIDPIGTIKADSNLNIKYDDRLHASFGVELTLEDLNIVAIVGYDFDKKALTLTWDGVTAAITEKNGQKIASLTLTKYSLGEMIETFVSWFSGQKFGLASPWNILNQISLASFNLDFNFTTKQVSFHYKIGPLNLGLAKIQRISVTYEPTGENKGVNVELEGSFLWGVDPKHGDDKKLKWDATKPDDAPMPPGAGNKYFDLRLLALGQHVEVEGITDCKSVGDAIKKIETLPVPSPSQLPAVGFSPESSWMVAADFGILKVDETPKYPHSPQAAPKYFLSLQTVFNDPNIYGLRVALAGPAAKVLAGLDFEIMYRRISETVGVYQAQIQLPDKMRNFQMGAFNITLPVFAIELYTNGDFKVDVGFPWNLNFSRSFTIQAQISFVPVIGSGGIYFGKLSGATTNRVPAVTNGNFNPVIVFGLGLQLGVGKYLEKGILRAGISLTLVGILEGVIARWNPYDAGKDVDYYYWLQGTIGIMGRLFGSVDFGIVKAEVNVTLSLVAQITYECYKDIPISVIASVDVSLSIKINCGLFKITIHFSFSARIKETFTIKNSGTLPWTLADGSEAALRSRQDLRLRAPTAIASSGVGDGGLVMKWDNYLPAEEKQILICHFAPVISASTDEIHGATGPHACYVPMLLLETRSASDGPGLEEGTTGITSFERLCNHVLRWTVAAALDRGMTKDQIDGYAVSDDELLMIMNSLSDRVVTMPIEDADAADFMRDHFTLQVAYRTTANDGGAGGADAAVFPMPPALRLRVPSYHGSKDLEWKFSEFNAVDEKYLDALRTRFDELAVQVEEEMGGGSDRRLLLGDEPEPAGRSVASFVFADYFLLLARQMVQNARDGLRNFQYLLGTSKEGKASDEMVDDIVGWINGHMAPKGDDPIGDLPPPFTAADLFEANGQHLLNPQKDLEIQGGTHRIGPSDTLSSIAEKGPVEVIKLAEANFGEKILTAGIALACEGEPDYVIRDEDTLESISKDLFAGSMKDLLDRSDLATKPGVLAASALLALPPRFHTTKEGESLERVAAEYGIPVRRLAEAEANLKVPGLFSTSDGIEARCLNVPHLQRFRVSELIAEILRTMGLSHLSGIASRYLLHGMRLPTEGIEFCDEASDWPEEAGLYALTGQQFPIPALNEDDFSFSLARDEGLEWIDFLGGASKTELSVVIAGGDRDRVVEVQKAVRDGIVPGMRALGPEPVSRSQPMTYPFPSATVWTHPGRVSLPHDDGSGEGQSLRIWSLPTSLVELAESGDGELKPLISVQVGTYNEATSNMDQVPVSSYGWGTLIEVGIKRIEPVGESPSTRTTYELAGANERGILLLERLLREIQGSDEPIGDIRILYRPSPPGSVDPYLQSDGDKDLTIFISQVNLTTETRPPDLLQWGRGALAEEVPKRHRTAGCLDTAYDFVRMLWENSITRSGGYYLYYSSGEDSGLPESIFNEKGDATISLLFIYGKPGVSGVEGVGSYVNCAVTGDPIDPSRSVVYGRAEPFDLDHIPKATESLDEMARRYYTTPIELVEDHPSHPLADGRSVVVSAGTYMVSPIRTSPGGRLADIASYFNTTEEAIKEANPRRAFECKPGPEDSLATIADRYQITPSQLAEANADHPLAEGKPVKISERTYEVRPAGVPPGGRLEDIASYFNTPGEEIIKANPEIDPWPELLEPGLVIRIPEIEVLIGPGTETFADLTSFYGTTIADFAEINRSTKGLLSPAAPLHLLVPYDAIHLPKITAPIRTDGCGKTFADLAAFYGCSAADLAEDNRSVAGLLSAAPMKIGGGPKVRTATVPAGAVAIGARRVVAAEVPDLPGDGGDYGQLYLQQTFSMLGYRVLQNLDFHGSKRGLPMGPVETADRRESKIRAAAPPRAPGELWEYHQALPYPRFAKHGGSERGAGIPDPSESPYAGIGGLLQVNFGWQDIFGNVARTPLSDPSLDKTAPANNPPILLGYTDELIGLGRWPSVSSSYQVLKDGAGTRLTITLAFDPEYYLSSDESGIVGEDPKKDKASQDLRVYRQLYYQLLNTTGSDEETIKISIEASLLEEASLELAKDQIQGLRGWIEDIYQFLSDLAQGRAASAKPPMDHLIQLAIALGAAEEGYALNSAQIFELTVAMRMERPVSAIQAELKEVAGVRSSSTNIPPAIDNGGSGDPYSLKSFATRFEEALSLPESFQLKVANGTDRRRIGTSSTSKSIWAVRLGAGGGEGISYAVKHPRAPKIFAPRPISNRPESRSKVPIKKYASDDEIHLDFVGVDMDVWVREFLAAVDRFLTPEYLSPARLLMKDDEEEIIEKLLGYKKSLASSISDLASPVYFGDSDDGLAEAKEAYRQQLLVQLSNAYATDAVIQFDVEVYADIPHPGSSSPPRLFGVPAPEDGGESQNGDVSLTAAKVLLEKGSKKLTFLLQTKATKEEDDPSTPMRSYIPLDLSFQGSMIEHEIVRLLEIAGYEGGYEASSWLSFVTPPAGDFSLTKPLGSFDVPLVLRAIPTAPSMIGQAGLSQLEEITPSKIDEAVIWDYSFDYSQSRHEPQDEISFRVEFNLQPGLRALSSPIDDLFSALAEFVTVYPDVAKDLDGVLRKIDGKAEKGERERACKALEFFSDLVGGVADAWKSSKGAEFAGGYGGGKVADGCKFSIREKSKRIDYPDGTPVEALMIRVKGDWLSSEISPPMVFIKEYYTVLDTDLEDGSEVRYLFKSKDGEYLPASRGRDIPGRTVILPDLNVLERQSARAVASLSRNEELVREKKTADPFVYRTSEIQFANPHRPKLGWDDPIDISLVGSPEGEAVRRPLAEHLSSFFENLFKNRTAGSKDLFTLQLECIYEYHVNPGLPRVTMPVLFVPSSPFDGDGPAVSLGGSSGGQDLSRSFVGILSQGIWRWFEENSPHEAEKGTLKFGLTLLSDLTEESMPLLRLTDLSLPLDRVTDLPKADR</sequence>
<reference evidence="2 3" key="1">
    <citation type="journal article" date="2012" name="PLoS ONE">
        <title>The genome characteristics and predicted function of methyl-group oxidation pathway in the obligate aceticlastic methanogens, Methanosaeta spp.</title>
        <authorList>
            <person name="Zhu J."/>
            <person name="Zheng H."/>
            <person name="Ai G."/>
            <person name="Zhang G."/>
            <person name="Liu D."/>
            <person name="Liu X."/>
            <person name="Dong X."/>
        </authorList>
    </citation>
    <scope>NUCLEOTIDE SEQUENCE [LARGE SCALE GENOMIC DNA]</scope>
    <source>
        <strain evidence="2 3">6Ac</strain>
    </source>
</reference>
<feature type="domain" description="LysM" evidence="1">
    <location>
        <begin position="2032"/>
        <end position="2054"/>
    </location>
</feature>
<accession>G7WLA5</accession>
<dbReference type="EMBL" id="CP003117">
    <property type="protein sequence ID" value="AET64208.1"/>
    <property type="molecule type" value="Genomic_DNA"/>
</dbReference>
<dbReference type="PATRIC" id="fig|1110509.7.peg.931"/>
<dbReference type="Pfam" id="PF01476">
    <property type="entry name" value="LysM"/>
    <property type="match status" value="2"/>
</dbReference>
<evidence type="ECO:0000313" key="3">
    <source>
        <dbReference type="Proteomes" id="UP000005877"/>
    </source>
</evidence>
<proteinExistence type="predicted"/>
<evidence type="ECO:0000259" key="1">
    <source>
        <dbReference type="Pfam" id="PF01476"/>
    </source>
</evidence>
<dbReference type="STRING" id="1110509.Mhar_0836"/>
<keyword evidence="3" id="KW-1185">Reference proteome</keyword>